<dbReference type="InterPro" id="IPR050432">
    <property type="entry name" value="FAD-linked_Oxidoreductases_BP"/>
</dbReference>
<dbReference type="SUPFAM" id="SSF55103">
    <property type="entry name" value="FAD-linked oxidases, C-terminal domain"/>
    <property type="match status" value="1"/>
</dbReference>
<reference evidence="7 8" key="1">
    <citation type="submission" date="2018-06" db="EMBL/GenBank/DDBJ databases">
        <authorList>
            <consortium name="Pathogen Informatics"/>
            <person name="Doyle S."/>
        </authorList>
    </citation>
    <scope>NUCLEOTIDE SEQUENCE [LARGE SCALE GENOMIC DNA]</scope>
    <source>
        <strain evidence="7 8">NCTC13229</strain>
    </source>
</reference>
<dbReference type="InterPro" id="IPR006094">
    <property type="entry name" value="Oxid_FAD_bind_N"/>
</dbReference>
<dbReference type="AlphaFoldDB" id="A0AB38F587"/>
<gene>
    <name evidence="7" type="ORF">NCTC13229_00151</name>
</gene>
<evidence type="ECO:0000256" key="2">
    <source>
        <dbReference type="ARBA" id="ARBA00005466"/>
    </source>
</evidence>
<sequence length="473" mass="51088">MDWHHRTARTTDPSPPALDGELRFDQVAREQAADDFGHVVHTEPEAVLLPGSADDVAETIRWAAKRGRTFAPQGQRHSVWGRSGARNGIVADMSTRRSVGRVQNDRIVVGAGATWREVLAATLPRGKTPPVLTDYLELSVGGTLVVGGVGGTTSRYGIQSDRVLSMDVVTGTGQTITCSARSNTDLFDAARAGLGQVGVITEATLELVAAPEQVRRFVLFYPDLAGMLTDARLLSSAAGFDAVQGAILAAPTGGLSFQLDVAKFFTGNPPDDDLLLAGLSEDPVRRTPGTIAYVDYLERLAGLEAALRANGHWFHPHPWLTTFIGDSHVESVVDDELGRVDPATDLGRFGQIVLSPIRTGAITSPLLRTPSEGLCFAFNFVRVPTTADPDNAHRLVESNRAVYERIRNAGGTLYPVSAFPMSPGDWRRHFGSEFHRLDEAKQKFDPDHVLTPGYDVFEGMPHDGVSRRRAAPG</sequence>
<accession>A0AB38F587</accession>
<feature type="domain" description="FAD-binding PCMH-type" evidence="6">
    <location>
        <begin position="40"/>
        <end position="210"/>
    </location>
</feature>
<organism evidence="7 8">
    <name type="scientific">Rhodococcus wratislaviensis</name>
    <name type="common">Tsukamurella wratislaviensis</name>
    <dbReference type="NCBI Taxonomy" id="44752"/>
    <lineage>
        <taxon>Bacteria</taxon>
        <taxon>Bacillati</taxon>
        <taxon>Actinomycetota</taxon>
        <taxon>Actinomycetes</taxon>
        <taxon>Mycobacteriales</taxon>
        <taxon>Nocardiaceae</taxon>
        <taxon>Rhodococcus</taxon>
    </lineage>
</organism>
<dbReference type="PROSITE" id="PS51387">
    <property type="entry name" value="FAD_PCMH"/>
    <property type="match status" value="1"/>
</dbReference>
<evidence type="ECO:0000256" key="1">
    <source>
        <dbReference type="ARBA" id="ARBA00001974"/>
    </source>
</evidence>
<dbReference type="InterPro" id="IPR016164">
    <property type="entry name" value="FAD-linked_Oxase-like_C"/>
</dbReference>
<dbReference type="InterPro" id="IPR016170">
    <property type="entry name" value="Cytok_DH_C_sf"/>
</dbReference>
<dbReference type="InterPro" id="IPR015345">
    <property type="entry name" value="Cytokinin_DH_FAD/cytokin-bd"/>
</dbReference>
<dbReference type="InterPro" id="IPR016166">
    <property type="entry name" value="FAD-bd_PCMH"/>
</dbReference>
<dbReference type="InterPro" id="IPR036318">
    <property type="entry name" value="FAD-bd_PCMH-like_sf"/>
</dbReference>
<evidence type="ECO:0000313" key="7">
    <source>
        <dbReference type="EMBL" id="SPZ34262.1"/>
    </source>
</evidence>
<dbReference type="PANTHER" id="PTHR13878:SF53">
    <property type="entry name" value="CYTOKININ DEHYDROGENASE 6"/>
    <property type="match status" value="1"/>
</dbReference>
<keyword evidence="3" id="KW-0285">Flavoprotein</keyword>
<protein>
    <submittedName>
        <fullName evidence="7">FAD-linked oxidase</fullName>
        <ecNumber evidence="7">1.5.3.6</ecNumber>
    </submittedName>
</protein>
<dbReference type="EC" id="1.5.3.6" evidence="7"/>
<dbReference type="GO" id="GO:0009690">
    <property type="term" value="P:cytokinin metabolic process"/>
    <property type="evidence" value="ECO:0007669"/>
    <property type="project" value="InterPro"/>
</dbReference>
<evidence type="ECO:0000256" key="4">
    <source>
        <dbReference type="ARBA" id="ARBA00022827"/>
    </source>
</evidence>
<proteinExistence type="inferred from homology"/>
<dbReference type="EMBL" id="UAUI01000001">
    <property type="protein sequence ID" value="SPZ34262.1"/>
    <property type="molecule type" value="Genomic_DNA"/>
</dbReference>
<evidence type="ECO:0000256" key="3">
    <source>
        <dbReference type="ARBA" id="ARBA00022630"/>
    </source>
</evidence>
<comment type="similarity">
    <text evidence="2">Belongs to the oxygen-dependent FAD-linked oxidoreductase family.</text>
</comment>
<dbReference type="InterPro" id="IPR016167">
    <property type="entry name" value="FAD-bd_PCMH_sub1"/>
</dbReference>
<evidence type="ECO:0000259" key="6">
    <source>
        <dbReference type="PROSITE" id="PS51387"/>
    </source>
</evidence>
<name>A0AB38F587_RHOWR</name>
<dbReference type="GO" id="GO:0018530">
    <property type="term" value="F:(R)-6-hydroxynicotine oxidase activity"/>
    <property type="evidence" value="ECO:0007669"/>
    <property type="project" value="UniProtKB-EC"/>
</dbReference>
<dbReference type="Pfam" id="PF09265">
    <property type="entry name" value="Cytokin-bind"/>
    <property type="match status" value="1"/>
</dbReference>
<dbReference type="InterPro" id="IPR016169">
    <property type="entry name" value="FAD-bd_PCMH_sub2"/>
</dbReference>
<dbReference type="Gene3D" id="3.40.462.10">
    <property type="entry name" value="FAD-linked oxidases, C-terminal domain"/>
    <property type="match status" value="1"/>
</dbReference>
<dbReference type="GO" id="GO:0071949">
    <property type="term" value="F:FAD binding"/>
    <property type="evidence" value="ECO:0007669"/>
    <property type="project" value="InterPro"/>
</dbReference>
<keyword evidence="4" id="KW-0274">FAD</keyword>
<dbReference type="Gene3D" id="3.30.43.10">
    <property type="entry name" value="Uridine Diphospho-n-acetylenolpyruvylglucosamine Reductase, domain 2"/>
    <property type="match status" value="2"/>
</dbReference>
<evidence type="ECO:0000313" key="8">
    <source>
        <dbReference type="Proteomes" id="UP000251211"/>
    </source>
</evidence>
<dbReference type="GO" id="GO:0019139">
    <property type="term" value="F:cytokinin dehydrogenase activity"/>
    <property type="evidence" value="ECO:0007669"/>
    <property type="project" value="InterPro"/>
</dbReference>
<keyword evidence="5 7" id="KW-0560">Oxidoreductase</keyword>
<dbReference type="SUPFAM" id="SSF56176">
    <property type="entry name" value="FAD-binding/transporter-associated domain-like"/>
    <property type="match status" value="1"/>
</dbReference>
<dbReference type="PANTHER" id="PTHR13878">
    <property type="entry name" value="GULONOLACTONE OXIDASE"/>
    <property type="match status" value="1"/>
</dbReference>
<dbReference type="Gene3D" id="3.30.465.10">
    <property type="match status" value="1"/>
</dbReference>
<dbReference type="Proteomes" id="UP000251211">
    <property type="component" value="Unassembled WGS sequence"/>
</dbReference>
<dbReference type="Pfam" id="PF01565">
    <property type="entry name" value="FAD_binding_4"/>
    <property type="match status" value="1"/>
</dbReference>
<comment type="cofactor">
    <cofactor evidence="1">
        <name>FAD</name>
        <dbReference type="ChEBI" id="CHEBI:57692"/>
    </cofactor>
</comment>
<dbReference type="RefSeq" id="WP_245973260.1">
    <property type="nucleotide sequence ID" value="NZ_QTTP01000001.1"/>
</dbReference>
<evidence type="ECO:0000256" key="5">
    <source>
        <dbReference type="ARBA" id="ARBA00023002"/>
    </source>
</evidence>
<comment type="caution">
    <text evidence="7">The sequence shown here is derived from an EMBL/GenBank/DDBJ whole genome shotgun (WGS) entry which is preliminary data.</text>
</comment>